<dbReference type="PANTHER" id="PTHR24249">
    <property type="entry name" value="HISTAMINE RECEPTOR-RELATED G-PROTEIN COUPLED RECEPTOR"/>
    <property type="match status" value="1"/>
</dbReference>
<feature type="transmembrane region" description="Helical" evidence="9">
    <location>
        <begin position="182"/>
        <end position="205"/>
    </location>
</feature>
<evidence type="ECO:0000256" key="4">
    <source>
        <dbReference type="ARBA" id="ARBA00022989"/>
    </source>
</evidence>
<evidence type="ECO:0000259" key="10">
    <source>
        <dbReference type="PROSITE" id="PS50262"/>
    </source>
</evidence>
<keyword evidence="7" id="KW-0675">Receptor</keyword>
<dbReference type="InterPro" id="IPR050569">
    <property type="entry name" value="TAAR"/>
</dbReference>
<dbReference type="CDD" id="cd00637">
    <property type="entry name" value="7tm_classA_rhodopsin-like"/>
    <property type="match status" value="1"/>
</dbReference>
<evidence type="ECO:0000256" key="8">
    <source>
        <dbReference type="ARBA" id="ARBA00023224"/>
    </source>
</evidence>
<evidence type="ECO:0000313" key="13">
    <source>
        <dbReference type="Proteomes" id="UP000014760"/>
    </source>
</evidence>
<evidence type="ECO:0000256" key="5">
    <source>
        <dbReference type="ARBA" id="ARBA00023040"/>
    </source>
</evidence>
<dbReference type="InterPro" id="IPR000276">
    <property type="entry name" value="GPCR_Rhodpsn"/>
</dbReference>
<feature type="transmembrane region" description="Helical" evidence="9">
    <location>
        <begin position="141"/>
        <end position="162"/>
    </location>
</feature>
<feature type="transmembrane region" description="Helical" evidence="9">
    <location>
        <begin position="269"/>
        <end position="289"/>
    </location>
</feature>
<protein>
    <recommendedName>
        <fullName evidence="10">G-protein coupled receptors family 1 profile domain-containing protein</fullName>
    </recommendedName>
</protein>
<dbReference type="InterPro" id="IPR017452">
    <property type="entry name" value="GPCR_Rhodpsn_7TM"/>
</dbReference>
<dbReference type="SUPFAM" id="SSF81321">
    <property type="entry name" value="Family A G protein-coupled receptor-like"/>
    <property type="match status" value="1"/>
</dbReference>
<comment type="subcellular location">
    <subcellularLocation>
        <location evidence="1">Cell membrane</location>
        <topology evidence="1">Multi-pass membrane protein</topology>
    </subcellularLocation>
</comment>
<proteinExistence type="predicted"/>
<feature type="transmembrane region" description="Helical" evidence="9">
    <location>
        <begin position="25"/>
        <end position="50"/>
    </location>
</feature>
<keyword evidence="13" id="KW-1185">Reference proteome</keyword>
<dbReference type="PANTHER" id="PTHR24249:SF422">
    <property type="entry name" value="G-PROTEIN COUPLED RECEPTORS FAMILY 1 PROFILE DOMAIN-CONTAINING PROTEIN"/>
    <property type="match status" value="1"/>
</dbReference>
<dbReference type="Pfam" id="PF00001">
    <property type="entry name" value="7tm_1"/>
    <property type="match status" value="1"/>
</dbReference>
<dbReference type="Proteomes" id="UP000014760">
    <property type="component" value="Unassembled WGS sequence"/>
</dbReference>
<evidence type="ECO:0000256" key="6">
    <source>
        <dbReference type="ARBA" id="ARBA00023136"/>
    </source>
</evidence>
<keyword evidence="5" id="KW-0297">G-protein coupled receptor</keyword>
<dbReference type="GO" id="GO:0004930">
    <property type="term" value="F:G protein-coupled receptor activity"/>
    <property type="evidence" value="ECO:0007669"/>
    <property type="project" value="UniProtKB-KW"/>
</dbReference>
<dbReference type="GO" id="GO:0005886">
    <property type="term" value="C:plasma membrane"/>
    <property type="evidence" value="ECO:0007669"/>
    <property type="project" value="UniProtKB-SubCell"/>
</dbReference>
<keyword evidence="2" id="KW-1003">Cell membrane</keyword>
<evidence type="ECO:0000256" key="3">
    <source>
        <dbReference type="ARBA" id="ARBA00022692"/>
    </source>
</evidence>
<organism evidence="11">
    <name type="scientific">Capitella teleta</name>
    <name type="common">Polychaete worm</name>
    <dbReference type="NCBI Taxonomy" id="283909"/>
    <lineage>
        <taxon>Eukaryota</taxon>
        <taxon>Metazoa</taxon>
        <taxon>Spiralia</taxon>
        <taxon>Lophotrochozoa</taxon>
        <taxon>Annelida</taxon>
        <taxon>Polychaeta</taxon>
        <taxon>Sedentaria</taxon>
        <taxon>Scolecida</taxon>
        <taxon>Capitellidae</taxon>
        <taxon>Capitella</taxon>
    </lineage>
</organism>
<keyword evidence="3 9" id="KW-0812">Transmembrane</keyword>
<accession>R7UV26</accession>
<name>R7UV26_CAPTE</name>
<feature type="domain" description="G-protein coupled receptors family 1 profile" evidence="10">
    <location>
        <begin position="41"/>
        <end position="257"/>
    </location>
</feature>
<feature type="transmembrane region" description="Helical" evidence="9">
    <location>
        <begin position="100"/>
        <end position="120"/>
    </location>
</feature>
<dbReference type="HOGENOM" id="CLU_057578_0_0_1"/>
<evidence type="ECO:0000256" key="1">
    <source>
        <dbReference type="ARBA" id="ARBA00004651"/>
    </source>
</evidence>
<reference evidence="13" key="1">
    <citation type="submission" date="2012-12" db="EMBL/GenBank/DDBJ databases">
        <authorList>
            <person name="Hellsten U."/>
            <person name="Grimwood J."/>
            <person name="Chapman J.A."/>
            <person name="Shapiro H."/>
            <person name="Aerts A."/>
            <person name="Otillar R.P."/>
            <person name="Terry A.Y."/>
            <person name="Boore J.L."/>
            <person name="Simakov O."/>
            <person name="Marletaz F."/>
            <person name="Cho S.-J."/>
            <person name="Edsinger-Gonzales E."/>
            <person name="Havlak P."/>
            <person name="Kuo D.-H."/>
            <person name="Larsson T."/>
            <person name="Lv J."/>
            <person name="Arendt D."/>
            <person name="Savage R."/>
            <person name="Osoegawa K."/>
            <person name="de Jong P."/>
            <person name="Lindberg D.R."/>
            <person name="Seaver E.C."/>
            <person name="Weisblat D.A."/>
            <person name="Putnam N.H."/>
            <person name="Grigoriev I.V."/>
            <person name="Rokhsar D.S."/>
        </authorList>
    </citation>
    <scope>NUCLEOTIDE SEQUENCE</scope>
    <source>
        <strain evidence="13">I ESC-2004</strain>
    </source>
</reference>
<feature type="transmembrane region" description="Helical" evidence="9">
    <location>
        <begin position="62"/>
        <end position="80"/>
    </location>
</feature>
<dbReference type="Gene3D" id="1.20.1070.10">
    <property type="entry name" value="Rhodopsin 7-helix transmembrane proteins"/>
    <property type="match status" value="1"/>
</dbReference>
<dbReference type="EMBL" id="AMQN01001155">
    <property type="status" value="NOT_ANNOTATED_CDS"/>
    <property type="molecule type" value="Genomic_DNA"/>
</dbReference>
<gene>
    <name evidence="11" type="ORF">CAPTEDRAFT_190165</name>
</gene>
<evidence type="ECO:0000256" key="9">
    <source>
        <dbReference type="SAM" id="Phobius"/>
    </source>
</evidence>
<dbReference type="AlphaFoldDB" id="R7UV26"/>
<feature type="transmembrane region" description="Helical" evidence="9">
    <location>
        <begin position="233"/>
        <end position="257"/>
    </location>
</feature>
<keyword evidence="6 9" id="KW-0472">Membrane</keyword>
<dbReference type="PROSITE" id="PS50262">
    <property type="entry name" value="G_PROTEIN_RECEP_F1_2"/>
    <property type="match status" value="1"/>
</dbReference>
<dbReference type="EMBL" id="KB300094">
    <property type="protein sequence ID" value="ELU07241.1"/>
    <property type="molecule type" value="Genomic_DNA"/>
</dbReference>
<evidence type="ECO:0000313" key="12">
    <source>
        <dbReference type="EnsemblMetazoa" id="CapteP190165"/>
    </source>
</evidence>
<keyword evidence="4 9" id="KW-1133">Transmembrane helix</keyword>
<reference evidence="11 13" key="2">
    <citation type="journal article" date="2013" name="Nature">
        <title>Insights into bilaterian evolution from three spiralian genomes.</title>
        <authorList>
            <person name="Simakov O."/>
            <person name="Marletaz F."/>
            <person name="Cho S.J."/>
            <person name="Edsinger-Gonzales E."/>
            <person name="Havlak P."/>
            <person name="Hellsten U."/>
            <person name="Kuo D.H."/>
            <person name="Larsson T."/>
            <person name="Lv J."/>
            <person name="Arendt D."/>
            <person name="Savage R."/>
            <person name="Osoegawa K."/>
            <person name="de Jong P."/>
            <person name="Grimwood J."/>
            <person name="Chapman J.A."/>
            <person name="Shapiro H."/>
            <person name="Aerts A."/>
            <person name="Otillar R.P."/>
            <person name="Terry A.Y."/>
            <person name="Boore J.L."/>
            <person name="Grigoriev I.V."/>
            <person name="Lindberg D.R."/>
            <person name="Seaver E.C."/>
            <person name="Weisblat D.A."/>
            <person name="Putnam N.H."/>
            <person name="Rokhsar D.S."/>
        </authorList>
    </citation>
    <scope>NUCLEOTIDE SEQUENCE</scope>
    <source>
        <strain evidence="11 13">I ESC-2004</strain>
    </source>
</reference>
<reference evidence="12" key="3">
    <citation type="submission" date="2015-06" db="UniProtKB">
        <authorList>
            <consortium name="EnsemblMetazoa"/>
        </authorList>
    </citation>
    <scope>IDENTIFICATION</scope>
</reference>
<sequence>MDNISEVADNRTSNAEDYFPSALQIIYFCVALPLGVVILIGNIILMAVIASKKSPLKPSTRTMLCSLVLCDALAGGLLVLNTCLVPFQEDMRKNCEAGCLLWGLLLTLPFTTGFIHLFVICLERRHAVNDPANTISIGKSAIYCVAIWAYCLALCAGGMLFLLWKNRALTWKFCDILPLPGFYLLILCVHIFMAVVLEVYAAINVRSTLRLHQRKIQVTNTITYSNLVEDTKVAWIFFSAFIMQLLPVLPFMVLLVVLSAGVHTHGVLVLSRICYIIAQIPGLKFVLFLKRSKELHKAAVKKLGCSKVVYRFCWPWSSLVYWRRWGKIYHIDENRKVTGNVFGRVLRTSDSWADDEAFVSKRSGNEFSVRKEQNNFIAMKFSIHLRQTPKWHIPSQRKIAN</sequence>
<evidence type="ECO:0000313" key="11">
    <source>
        <dbReference type="EMBL" id="ELU07241.1"/>
    </source>
</evidence>
<evidence type="ECO:0000256" key="7">
    <source>
        <dbReference type="ARBA" id="ARBA00023170"/>
    </source>
</evidence>
<dbReference type="EnsemblMetazoa" id="CapteT190165">
    <property type="protein sequence ID" value="CapteP190165"/>
    <property type="gene ID" value="CapteG190165"/>
</dbReference>
<evidence type="ECO:0000256" key="2">
    <source>
        <dbReference type="ARBA" id="ARBA00022475"/>
    </source>
</evidence>
<keyword evidence="8" id="KW-0807">Transducer</keyword>